<sequence length="52" mass="5855">MEERTAVLLERILLMSDLLADRVLADRPCCVLVDTIQDAAREIQLVQEDGDV</sequence>
<accession>A0A1C6GBJ0</accession>
<protein>
    <submittedName>
        <fullName evidence="1">Uncharacterized protein</fullName>
    </submittedName>
</protein>
<dbReference type="EMBL" id="FMHG01000001">
    <property type="protein sequence ID" value="SCJ42485.1"/>
    <property type="molecule type" value="Genomic_DNA"/>
</dbReference>
<reference evidence="1" key="1">
    <citation type="submission" date="2015-09" db="EMBL/GenBank/DDBJ databases">
        <authorList>
            <consortium name="Pathogen Informatics"/>
        </authorList>
    </citation>
    <scope>NUCLEOTIDE SEQUENCE</scope>
    <source>
        <strain evidence="1">2789STDY5834896</strain>
    </source>
</reference>
<evidence type="ECO:0000313" key="1">
    <source>
        <dbReference type="EMBL" id="SCJ42485.1"/>
    </source>
</evidence>
<organism evidence="1">
    <name type="scientific">uncultured Anaerotruncus sp</name>
    <dbReference type="NCBI Taxonomy" id="905011"/>
    <lineage>
        <taxon>Bacteria</taxon>
        <taxon>Bacillati</taxon>
        <taxon>Bacillota</taxon>
        <taxon>Clostridia</taxon>
        <taxon>Eubacteriales</taxon>
        <taxon>Oscillospiraceae</taxon>
        <taxon>Anaerotruncus</taxon>
        <taxon>environmental samples</taxon>
    </lineage>
</organism>
<dbReference type="AlphaFoldDB" id="A0A1C6GBJ0"/>
<proteinExistence type="predicted"/>
<gene>
    <name evidence="1" type="ORF">SAMEA3545359_00303</name>
</gene>
<name>A0A1C6GBJ0_9FIRM</name>